<accession>A0A1E5Q0P2</accession>
<evidence type="ECO:0000313" key="2">
    <source>
        <dbReference type="Proteomes" id="UP000095705"/>
    </source>
</evidence>
<protein>
    <submittedName>
        <fullName evidence="1">Uncharacterized protein</fullName>
    </submittedName>
</protein>
<comment type="caution">
    <text evidence="1">The sequence shown here is derived from an EMBL/GenBank/DDBJ whole genome shotgun (WGS) entry which is preliminary data.</text>
</comment>
<dbReference type="OrthoDB" id="4255520at2"/>
<keyword evidence="2" id="KW-1185">Reference proteome</keyword>
<proteinExistence type="predicted"/>
<dbReference type="Proteomes" id="UP000095705">
    <property type="component" value="Unassembled WGS sequence"/>
</dbReference>
<name>A0A1E5Q0P2_9ACTN</name>
<gene>
    <name evidence="1" type="ORF">BGK67_32235</name>
</gene>
<evidence type="ECO:0000313" key="1">
    <source>
        <dbReference type="EMBL" id="OEJ35341.1"/>
    </source>
</evidence>
<dbReference type="AlphaFoldDB" id="A0A1E5Q0P2"/>
<organism evidence="1 2">
    <name type="scientific">Streptomyces subrutilus</name>
    <dbReference type="NCBI Taxonomy" id="36818"/>
    <lineage>
        <taxon>Bacteria</taxon>
        <taxon>Bacillati</taxon>
        <taxon>Actinomycetota</taxon>
        <taxon>Actinomycetes</taxon>
        <taxon>Kitasatosporales</taxon>
        <taxon>Streptomycetaceae</taxon>
        <taxon>Streptomyces</taxon>
    </lineage>
</organism>
<dbReference type="EMBL" id="MEHK01000001">
    <property type="protein sequence ID" value="OEJ35341.1"/>
    <property type="molecule type" value="Genomic_DNA"/>
</dbReference>
<reference evidence="1 2" key="1">
    <citation type="submission" date="2016-08" db="EMBL/GenBank/DDBJ databases">
        <title>The complete genome of Streptomyces subrutilus 10-1-1.</title>
        <authorList>
            <person name="Chen X."/>
        </authorList>
    </citation>
    <scope>NUCLEOTIDE SEQUENCE [LARGE SCALE GENOMIC DNA]</scope>
    <source>
        <strain evidence="1 2">10-1-1</strain>
    </source>
</reference>
<sequence>MNCPPHPEQAGNTHRVTVLPPDAQGARRVRCDGIDLGRAYGPADVREFLRRAGLDLDDVTADGGDIIEWRGGGPADWHPDRG</sequence>